<proteinExistence type="predicted"/>
<accession>A0ACB9QIN8</accession>
<evidence type="ECO:0000313" key="1">
    <source>
        <dbReference type="EMBL" id="KAI4366662.1"/>
    </source>
</evidence>
<keyword evidence="2" id="KW-1185">Reference proteome</keyword>
<dbReference type="EMBL" id="CM042885">
    <property type="protein sequence ID" value="KAI4366662.1"/>
    <property type="molecule type" value="Genomic_DNA"/>
</dbReference>
<dbReference type="Proteomes" id="UP001057402">
    <property type="component" value="Chromosome 6"/>
</dbReference>
<name>A0ACB9QIN8_9MYRT</name>
<gene>
    <name evidence="1" type="ORF">MLD38_022509</name>
</gene>
<evidence type="ECO:0000313" key="2">
    <source>
        <dbReference type="Proteomes" id="UP001057402"/>
    </source>
</evidence>
<organism evidence="1 2">
    <name type="scientific">Melastoma candidum</name>
    <dbReference type="NCBI Taxonomy" id="119954"/>
    <lineage>
        <taxon>Eukaryota</taxon>
        <taxon>Viridiplantae</taxon>
        <taxon>Streptophyta</taxon>
        <taxon>Embryophyta</taxon>
        <taxon>Tracheophyta</taxon>
        <taxon>Spermatophyta</taxon>
        <taxon>Magnoliopsida</taxon>
        <taxon>eudicotyledons</taxon>
        <taxon>Gunneridae</taxon>
        <taxon>Pentapetalae</taxon>
        <taxon>rosids</taxon>
        <taxon>malvids</taxon>
        <taxon>Myrtales</taxon>
        <taxon>Melastomataceae</taxon>
        <taxon>Melastomatoideae</taxon>
        <taxon>Melastomateae</taxon>
        <taxon>Melastoma</taxon>
    </lineage>
</organism>
<protein>
    <submittedName>
        <fullName evidence="1">Uncharacterized protein</fullName>
    </submittedName>
</protein>
<sequence length="264" mass="29120">MFSEMKDARCPLDLMMCNIMIDFYFSSTWNAKIGGIEPSAMSYSTIIDILGKAGKLDRAAILFQNQRSSVVEIDQVLYQTMIGSYERAGLVAHAKRLLHELRHPNNGNILRETDVTILARAGRLEEVTWVFGQAFDVGMIKDMATFVCMIEVLEKMRGAGFIPDLGVTALVLNAYGKLGSFEKADNSYREMEEVGWCAFVNEVHIQMLSLYGGEEGFGDGGRGSCSRSWGATREGAAAGGGGGVLEGRMLLEKRERIESKYLTV</sequence>
<reference evidence="2" key="1">
    <citation type="journal article" date="2023" name="Front. Plant Sci.">
        <title>Chromosomal-level genome assembly of Melastoma candidum provides insights into trichome evolution.</title>
        <authorList>
            <person name="Zhong Y."/>
            <person name="Wu W."/>
            <person name="Sun C."/>
            <person name="Zou P."/>
            <person name="Liu Y."/>
            <person name="Dai S."/>
            <person name="Zhou R."/>
        </authorList>
    </citation>
    <scope>NUCLEOTIDE SEQUENCE [LARGE SCALE GENOMIC DNA]</scope>
</reference>
<comment type="caution">
    <text evidence="1">The sequence shown here is derived from an EMBL/GenBank/DDBJ whole genome shotgun (WGS) entry which is preliminary data.</text>
</comment>